<accession>A0A1X2IXG1</accession>
<evidence type="ECO:0000313" key="1">
    <source>
        <dbReference type="EMBL" id="ORZ23998.1"/>
    </source>
</evidence>
<comment type="caution">
    <text evidence="1">The sequence shown here is derived from an EMBL/GenBank/DDBJ whole genome shotgun (WGS) entry which is preliminary data.</text>
</comment>
<name>A0A1X2IXG1_9FUNG</name>
<organism evidence="1 2">
    <name type="scientific">Absidia repens</name>
    <dbReference type="NCBI Taxonomy" id="90262"/>
    <lineage>
        <taxon>Eukaryota</taxon>
        <taxon>Fungi</taxon>
        <taxon>Fungi incertae sedis</taxon>
        <taxon>Mucoromycota</taxon>
        <taxon>Mucoromycotina</taxon>
        <taxon>Mucoromycetes</taxon>
        <taxon>Mucorales</taxon>
        <taxon>Cunninghamellaceae</taxon>
        <taxon>Absidia</taxon>
    </lineage>
</organism>
<dbReference type="EMBL" id="MCGE01000002">
    <property type="protein sequence ID" value="ORZ23998.1"/>
    <property type="molecule type" value="Genomic_DNA"/>
</dbReference>
<dbReference type="AlphaFoldDB" id="A0A1X2IXG1"/>
<proteinExistence type="predicted"/>
<dbReference type="OrthoDB" id="2286646at2759"/>
<keyword evidence="2" id="KW-1185">Reference proteome</keyword>
<reference evidence="1 2" key="1">
    <citation type="submission" date="2016-07" db="EMBL/GenBank/DDBJ databases">
        <title>Pervasive Adenine N6-methylation of Active Genes in Fungi.</title>
        <authorList>
            <consortium name="DOE Joint Genome Institute"/>
            <person name="Mondo S.J."/>
            <person name="Dannebaum R.O."/>
            <person name="Kuo R.C."/>
            <person name="Labutti K."/>
            <person name="Haridas S."/>
            <person name="Kuo A."/>
            <person name="Salamov A."/>
            <person name="Ahrendt S.R."/>
            <person name="Lipzen A."/>
            <person name="Sullivan W."/>
            <person name="Andreopoulos W.B."/>
            <person name="Clum A."/>
            <person name="Lindquist E."/>
            <person name="Daum C."/>
            <person name="Ramamoorthy G.K."/>
            <person name="Gryganskyi A."/>
            <person name="Culley D."/>
            <person name="Magnuson J.K."/>
            <person name="James T.Y."/>
            <person name="O'Malley M.A."/>
            <person name="Stajich J.E."/>
            <person name="Spatafora J.W."/>
            <person name="Visel A."/>
            <person name="Grigoriev I.V."/>
        </authorList>
    </citation>
    <scope>NUCLEOTIDE SEQUENCE [LARGE SCALE GENOMIC DNA]</scope>
    <source>
        <strain evidence="1 2">NRRL 1336</strain>
    </source>
</reference>
<evidence type="ECO:0000313" key="2">
    <source>
        <dbReference type="Proteomes" id="UP000193560"/>
    </source>
</evidence>
<sequence length="126" mass="14639">MPRFYPIVSSLVRPQPCQQAIGRSCLRPLFAAHRYFSTSSQHRVHHYTRTNKSTNSTNDYQYDQRYQYYEQVTENTVLSSFPRPNLNPTLHYTLFTTSCDTSSNSNASKKKCKHCHGPHMTENCPC</sequence>
<gene>
    <name evidence="1" type="ORF">BCR42DRAFT_365072</name>
</gene>
<dbReference type="Proteomes" id="UP000193560">
    <property type="component" value="Unassembled WGS sequence"/>
</dbReference>
<protein>
    <submittedName>
        <fullName evidence="1">Uncharacterized protein</fullName>
    </submittedName>
</protein>